<proteinExistence type="predicted"/>
<feature type="domain" description="Phage capsid-like C-terminal" evidence="3">
    <location>
        <begin position="180"/>
        <end position="460"/>
    </location>
</feature>
<reference evidence="5" key="1">
    <citation type="journal article" date="2019" name="Int. J. Syst. Evol. Microbiol.">
        <title>The Global Catalogue of Microorganisms (GCM) 10K type strain sequencing project: providing services to taxonomists for standard genome sequencing and annotation.</title>
        <authorList>
            <consortium name="The Broad Institute Genomics Platform"/>
            <consortium name="The Broad Institute Genome Sequencing Center for Infectious Disease"/>
            <person name="Wu L."/>
            <person name="Ma J."/>
        </authorList>
    </citation>
    <scope>NUCLEOTIDE SEQUENCE [LARGE SCALE GENOMIC DNA]</scope>
    <source>
        <strain evidence="5">CGMCC 4.7139</strain>
    </source>
</reference>
<evidence type="ECO:0000256" key="2">
    <source>
        <dbReference type="SAM" id="MobiDB-lite"/>
    </source>
</evidence>
<dbReference type="Pfam" id="PF05065">
    <property type="entry name" value="Phage_capsid"/>
    <property type="match status" value="1"/>
</dbReference>
<protein>
    <submittedName>
        <fullName evidence="4">Phage major capsid protein</fullName>
    </submittedName>
</protein>
<evidence type="ECO:0000259" key="3">
    <source>
        <dbReference type="Pfam" id="PF05065"/>
    </source>
</evidence>
<dbReference type="Proteomes" id="UP001595993">
    <property type="component" value="Unassembled WGS sequence"/>
</dbReference>
<dbReference type="RefSeq" id="WP_381194809.1">
    <property type="nucleotide sequence ID" value="NZ_JBHSFE010000011.1"/>
</dbReference>
<feature type="region of interest" description="Disordered" evidence="2">
    <location>
        <begin position="129"/>
        <end position="148"/>
    </location>
</feature>
<gene>
    <name evidence="4" type="ORF">ACFO9E_13390</name>
</gene>
<comment type="subcellular location">
    <subcellularLocation>
        <location evidence="1">Virion</location>
    </subcellularLocation>
</comment>
<accession>A0ABV9G888</accession>
<dbReference type="Gene3D" id="3.30.2400.10">
    <property type="entry name" value="Major capsid protein gp5"/>
    <property type="match status" value="1"/>
</dbReference>
<evidence type="ECO:0000256" key="1">
    <source>
        <dbReference type="ARBA" id="ARBA00004328"/>
    </source>
</evidence>
<dbReference type="Gene3D" id="3.30.2320.10">
    <property type="entry name" value="hypothetical protein PF0899 domain"/>
    <property type="match status" value="1"/>
</dbReference>
<comment type="caution">
    <text evidence="4">The sequence shown here is derived from an EMBL/GenBank/DDBJ whole genome shotgun (WGS) entry which is preliminary data.</text>
</comment>
<dbReference type="InterPro" id="IPR024455">
    <property type="entry name" value="Phage_capsid"/>
</dbReference>
<dbReference type="InterPro" id="IPR054612">
    <property type="entry name" value="Phage_capsid-like_C"/>
</dbReference>
<dbReference type="SUPFAM" id="SSF56563">
    <property type="entry name" value="Major capsid protein gp5"/>
    <property type="match status" value="1"/>
</dbReference>
<keyword evidence="5" id="KW-1185">Reference proteome</keyword>
<organism evidence="4 5">
    <name type="scientific">Streptomyces maoxianensis</name>
    <dbReference type="NCBI Taxonomy" id="1459942"/>
    <lineage>
        <taxon>Bacteria</taxon>
        <taxon>Bacillati</taxon>
        <taxon>Actinomycetota</taxon>
        <taxon>Actinomycetes</taxon>
        <taxon>Kitasatosporales</taxon>
        <taxon>Streptomycetaceae</taxon>
        <taxon>Streptomyces</taxon>
    </lineage>
</organism>
<evidence type="ECO:0000313" key="5">
    <source>
        <dbReference type="Proteomes" id="UP001595993"/>
    </source>
</evidence>
<sequence>MPKRTLPATREALETKYATCRNSSGWNHRALLHKRHSFQTEARSLLDAATARGQQLTDKETEAFDRLMADRDELDGLILESGDEIERAREEVDDPGRGRRAAAPGVCFTTADGRTVRGAGRGESFARIAGGRGRGGERNGPGPDTSDLSLGRAVMGMITGDRDVMERELRAQVVGQDPAGGYFVTPALSALFVDQARARSVLVEAGAVTIPLGSAETRILRVTQSPTAAWKSELGALANTDIRFGSVTLFPKVLGCVVDISEELVEDGANAPQQIEAVMAQAVADQLDRSFFRGMTSGTGGNDVVGRYFTGVLDDPDVNTLDMAGAPPTDYDELIDAMQLVEDNNGMADVRIESPRTAAQLAKLKSATEGLYISPPPSVAALRHLKTTQVPTTLGAGNDESVSVVGNFADAFVIIGIRSAFRVEVSREAGDAWENLGRKVRIWGRADMAIGRPSHLALIQAIGPTP</sequence>
<name>A0ABV9G888_9ACTN</name>
<evidence type="ECO:0000313" key="4">
    <source>
        <dbReference type="EMBL" id="MFC4608804.1"/>
    </source>
</evidence>
<dbReference type="NCBIfam" id="TIGR01554">
    <property type="entry name" value="major_cap_HK97"/>
    <property type="match status" value="1"/>
</dbReference>
<dbReference type="EMBL" id="JBHSFE010000011">
    <property type="protein sequence ID" value="MFC4608804.1"/>
    <property type="molecule type" value="Genomic_DNA"/>
</dbReference>